<comment type="similarity">
    <text evidence="2">Belongs to the IFI6/IFI27 family.</text>
</comment>
<protein>
    <submittedName>
        <fullName evidence="7">Uncharacterized protein</fullName>
    </submittedName>
</protein>
<sequence>MAVIMHLVADRFPVVTMVTSPSWVGDLAQWFSLLWERTVEWASQPHILAVLLAWVITFTIVVIIILGLGFGPVGIVAGSLAAIFQSVMYGGFTPAGGVFATLTSMGMLGMLMPWALVIAVVIATAVAGVVFQIGVGR</sequence>
<dbReference type="Gene3D" id="6.10.110.10">
    <property type="match status" value="1"/>
</dbReference>
<keyword evidence="5 6" id="KW-0472">Membrane</keyword>
<name>A0AA39XDQ5_9PEZI</name>
<dbReference type="InterPro" id="IPR009311">
    <property type="entry name" value="IFI6/IFI27-like"/>
</dbReference>
<keyword evidence="3 6" id="KW-0812">Transmembrane</keyword>
<gene>
    <name evidence="7" type="ORF">B0T14DRAFT_501439</name>
</gene>
<evidence type="ECO:0000256" key="1">
    <source>
        <dbReference type="ARBA" id="ARBA00004141"/>
    </source>
</evidence>
<comment type="subcellular location">
    <subcellularLocation>
        <location evidence="1">Membrane</location>
        <topology evidence="1">Multi-pass membrane protein</topology>
    </subcellularLocation>
</comment>
<evidence type="ECO:0000256" key="4">
    <source>
        <dbReference type="ARBA" id="ARBA00022989"/>
    </source>
</evidence>
<accession>A0AA39XDQ5</accession>
<dbReference type="GO" id="GO:0016020">
    <property type="term" value="C:membrane"/>
    <property type="evidence" value="ECO:0007669"/>
    <property type="project" value="UniProtKB-SubCell"/>
</dbReference>
<reference evidence="7" key="1">
    <citation type="submission" date="2023-06" db="EMBL/GenBank/DDBJ databases">
        <title>Genome-scale phylogeny and comparative genomics of the fungal order Sordariales.</title>
        <authorList>
            <consortium name="Lawrence Berkeley National Laboratory"/>
            <person name="Hensen N."/>
            <person name="Bonometti L."/>
            <person name="Westerberg I."/>
            <person name="Brannstrom I.O."/>
            <person name="Guillou S."/>
            <person name="Cros-Aarteil S."/>
            <person name="Calhoun S."/>
            <person name="Haridas S."/>
            <person name="Kuo A."/>
            <person name="Mondo S."/>
            <person name="Pangilinan J."/>
            <person name="Riley R."/>
            <person name="Labutti K."/>
            <person name="Andreopoulos B."/>
            <person name="Lipzen A."/>
            <person name="Chen C."/>
            <person name="Yanf M."/>
            <person name="Daum C."/>
            <person name="Ng V."/>
            <person name="Clum A."/>
            <person name="Steindorff A."/>
            <person name="Ohm R."/>
            <person name="Martin F."/>
            <person name="Silar P."/>
            <person name="Natvig D."/>
            <person name="Lalanne C."/>
            <person name="Gautier V."/>
            <person name="Ament-Velasquez S.L."/>
            <person name="Kruys A."/>
            <person name="Hutchinson M.I."/>
            <person name="Powell A.J."/>
            <person name="Barry K."/>
            <person name="Miller A.N."/>
            <person name="Grigoriev I.V."/>
            <person name="Debuchy R."/>
            <person name="Gladieux P."/>
            <person name="Thoren M.H."/>
            <person name="Johannesson H."/>
        </authorList>
    </citation>
    <scope>NUCLEOTIDE SEQUENCE</scope>
    <source>
        <strain evidence="7">CBS 606.72</strain>
    </source>
</reference>
<feature type="transmembrane region" description="Helical" evidence="6">
    <location>
        <begin position="47"/>
        <end position="70"/>
    </location>
</feature>
<keyword evidence="4 6" id="KW-1133">Transmembrane helix</keyword>
<evidence type="ECO:0000256" key="3">
    <source>
        <dbReference type="ARBA" id="ARBA00022692"/>
    </source>
</evidence>
<dbReference type="InterPro" id="IPR038213">
    <property type="entry name" value="IFI6/IFI27-like_sf"/>
</dbReference>
<dbReference type="EMBL" id="JAULSU010000001">
    <property type="protein sequence ID" value="KAK0631290.1"/>
    <property type="molecule type" value="Genomic_DNA"/>
</dbReference>
<evidence type="ECO:0000256" key="6">
    <source>
        <dbReference type="SAM" id="Phobius"/>
    </source>
</evidence>
<organism evidence="7 8">
    <name type="scientific">Immersiella caudata</name>
    <dbReference type="NCBI Taxonomy" id="314043"/>
    <lineage>
        <taxon>Eukaryota</taxon>
        <taxon>Fungi</taxon>
        <taxon>Dikarya</taxon>
        <taxon>Ascomycota</taxon>
        <taxon>Pezizomycotina</taxon>
        <taxon>Sordariomycetes</taxon>
        <taxon>Sordariomycetidae</taxon>
        <taxon>Sordariales</taxon>
        <taxon>Lasiosphaeriaceae</taxon>
        <taxon>Immersiella</taxon>
    </lineage>
</organism>
<feature type="transmembrane region" description="Helical" evidence="6">
    <location>
        <begin position="114"/>
        <end position="135"/>
    </location>
</feature>
<evidence type="ECO:0000256" key="2">
    <source>
        <dbReference type="ARBA" id="ARBA00007262"/>
    </source>
</evidence>
<dbReference type="AlphaFoldDB" id="A0AA39XDQ5"/>
<dbReference type="Proteomes" id="UP001175000">
    <property type="component" value="Unassembled WGS sequence"/>
</dbReference>
<keyword evidence="8" id="KW-1185">Reference proteome</keyword>
<dbReference type="Pfam" id="PF06140">
    <property type="entry name" value="Ifi-6-16"/>
    <property type="match status" value="1"/>
</dbReference>
<comment type="caution">
    <text evidence="7">The sequence shown here is derived from an EMBL/GenBank/DDBJ whole genome shotgun (WGS) entry which is preliminary data.</text>
</comment>
<evidence type="ECO:0000313" key="8">
    <source>
        <dbReference type="Proteomes" id="UP001175000"/>
    </source>
</evidence>
<feature type="transmembrane region" description="Helical" evidence="6">
    <location>
        <begin position="82"/>
        <end position="102"/>
    </location>
</feature>
<evidence type="ECO:0000313" key="7">
    <source>
        <dbReference type="EMBL" id="KAK0631290.1"/>
    </source>
</evidence>
<proteinExistence type="inferred from homology"/>
<evidence type="ECO:0000256" key="5">
    <source>
        <dbReference type="ARBA" id="ARBA00023136"/>
    </source>
</evidence>